<evidence type="ECO:0000313" key="2">
    <source>
        <dbReference type="EMBL" id="EHJ14729.1"/>
    </source>
</evidence>
<dbReference type="PATRIC" id="fig|423471.3.peg.547"/>
<evidence type="ECO:0000256" key="1">
    <source>
        <dbReference type="SAM" id="MobiDB-lite"/>
    </source>
</evidence>
<dbReference type="EMBL" id="AESD01000102">
    <property type="protein sequence ID" value="EHJ14729.1"/>
    <property type="molecule type" value="Genomic_DNA"/>
</dbReference>
<comment type="caution">
    <text evidence="2">The sequence shown here is derived from an EMBL/GenBank/DDBJ whole genome shotgun (WGS) entry which is preliminary data.</text>
</comment>
<feature type="region of interest" description="Disordered" evidence="1">
    <location>
        <begin position="14"/>
        <end position="38"/>
    </location>
</feature>
<dbReference type="AlphaFoldDB" id="G5IZA3"/>
<evidence type="ECO:0000313" key="3">
    <source>
        <dbReference type="Proteomes" id="UP000003477"/>
    </source>
</evidence>
<feature type="compositionally biased region" description="Polar residues" evidence="1">
    <location>
        <begin position="14"/>
        <end position="28"/>
    </location>
</feature>
<name>G5IZA3_CROWT</name>
<sequence>MGFDAPIIDKKVSQQYNKGSLTDTTETGSKFKGRTPSL</sequence>
<proteinExistence type="predicted"/>
<dbReference type="Proteomes" id="UP000003477">
    <property type="component" value="Unassembled WGS sequence"/>
</dbReference>
<protein>
    <submittedName>
        <fullName evidence="2">Uncharacterized protein</fullName>
    </submittedName>
</protein>
<organism evidence="2 3">
    <name type="scientific">Crocosphaera watsonii WH 0003</name>
    <dbReference type="NCBI Taxonomy" id="423471"/>
    <lineage>
        <taxon>Bacteria</taxon>
        <taxon>Bacillati</taxon>
        <taxon>Cyanobacteriota</taxon>
        <taxon>Cyanophyceae</taxon>
        <taxon>Oscillatoriophycideae</taxon>
        <taxon>Chroococcales</taxon>
        <taxon>Aphanothecaceae</taxon>
        <taxon>Crocosphaera</taxon>
    </lineage>
</organism>
<accession>G5IZA3</accession>
<reference evidence="2 3" key="1">
    <citation type="journal article" date="2011" name="Front. Microbiol.">
        <title>Two Strains of Crocosphaera watsonii with Highly Conserved Genomes are Distinguished by Strain-Specific Features.</title>
        <authorList>
            <person name="Bench S.R."/>
            <person name="Ilikchyan I.N."/>
            <person name="Tripp H.J."/>
            <person name="Zehr J.P."/>
        </authorList>
    </citation>
    <scope>NUCLEOTIDE SEQUENCE [LARGE SCALE GENOMIC DNA]</scope>
    <source>
        <strain evidence="2 3">WH 0003</strain>
    </source>
</reference>
<gene>
    <name evidence="2" type="ORF">CWATWH0003_0597</name>
</gene>